<evidence type="ECO:0000256" key="1">
    <source>
        <dbReference type="SAM" id="MobiDB-lite"/>
    </source>
</evidence>
<evidence type="ECO:0000313" key="2">
    <source>
        <dbReference type="EMBL" id="NMO04309.1"/>
    </source>
</evidence>
<gene>
    <name evidence="2" type="ORF">HH308_24110</name>
</gene>
<proteinExistence type="predicted"/>
<dbReference type="AlphaFoldDB" id="A0A848L0T4"/>
<accession>A0A848L0T4</accession>
<reference evidence="2 3" key="1">
    <citation type="submission" date="2020-04" db="EMBL/GenBank/DDBJ databases">
        <title>Gordonia sp. nov. TBRC 11910.</title>
        <authorList>
            <person name="Suriyachadkun C."/>
        </authorList>
    </citation>
    <scope>NUCLEOTIDE SEQUENCE [LARGE SCALE GENOMIC DNA]</scope>
    <source>
        <strain evidence="2 3">TBRC 11910</strain>
    </source>
</reference>
<comment type="caution">
    <text evidence="2">The sequence shown here is derived from an EMBL/GenBank/DDBJ whole genome shotgun (WGS) entry which is preliminary data.</text>
</comment>
<sequence>MTQPNAGDYVRLGGKSATPSASTPGSASGDDNGVSVHGTSVVQLQEEAWRARAEAARVAAEELRTCAMQVSAVLARNYFGDGCVEGTAVYEALQAALVNGPYSWYESLLVQADACTSLSNGCSNSAATLTAADSENSSTLTV</sequence>
<protein>
    <submittedName>
        <fullName evidence="2">Uncharacterized protein</fullName>
    </submittedName>
</protein>
<name>A0A848L0T4_9ACTN</name>
<dbReference type="EMBL" id="JABBNB010000033">
    <property type="protein sequence ID" value="NMO04309.1"/>
    <property type="molecule type" value="Genomic_DNA"/>
</dbReference>
<dbReference type="RefSeq" id="WP_170196811.1">
    <property type="nucleotide sequence ID" value="NZ_JABBNB010000033.1"/>
</dbReference>
<evidence type="ECO:0000313" key="3">
    <source>
        <dbReference type="Proteomes" id="UP000550729"/>
    </source>
</evidence>
<feature type="region of interest" description="Disordered" evidence="1">
    <location>
        <begin position="1"/>
        <end position="36"/>
    </location>
</feature>
<keyword evidence="3" id="KW-1185">Reference proteome</keyword>
<dbReference type="Proteomes" id="UP000550729">
    <property type="component" value="Unassembled WGS sequence"/>
</dbReference>
<organism evidence="2 3">
    <name type="scientific">Gordonia asplenii</name>
    <dbReference type="NCBI Taxonomy" id="2725283"/>
    <lineage>
        <taxon>Bacteria</taxon>
        <taxon>Bacillati</taxon>
        <taxon>Actinomycetota</taxon>
        <taxon>Actinomycetes</taxon>
        <taxon>Mycobacteriales</taxon>
        <taxon>Gordoniaceae</taxon>
        <taxon>Gordonia</taxon>
    </lineage>
</organism>
<feature type="compositionally biased region" description="Low complexity" evidence="1">
    <location>
        <begin position="16"/>
        <end position="29"/>
    </location>
</feature>